<name>A0A1I7GNP2_9PROT</name>
<dbReference type="PANTHER" id="PTHR30441:SF9">
    <property type="entry name" value="ASMA FAMILY PROTEIN YHJG"/>
    <property type="match status" value="1"/>
</dbReference>
<feature type="transmembrane region" description="Helical" evidence="2">
    <location>
        <begin position="23"/>
        <end position="44"/>
    </location>
</feature>
<proteinExistence type="predicted"/>
<evidence type="ECO:0000313" key="5">
    <source>
        <dbReference type="Proteomes" id="UP000182649"/>
    </source>
</evidence>
<evidence type="ECO:0000313" key="4">
    <source>
        <dbReference type="EMBL" id="SFU50039.1"/>
    </source>
</evidence>
<dbReference type="Pfam" id="PF05170">
    <property type="entry name" value="AsmA"/>
    <property type="match status" value="2"/>
</dbReference>
<keyword evidence="2" id="KW-1133">Transmembrane helix</keyword>
<dbReference type="InterPro" id="IPR007844">
    <property type="entry name" value="AsmA"/>
</dbReference>
<feature type="domain" description="AsmA" evidence="3">
    <location>
        <begin position="296"/>
        <end position="552"/>
    </location>
</feature>
<organism evidence="4 5">
    <name type="scientific">Nitrosospira multiformis</name>
    <dbReference type="NCBI Taxonomy" id="1231"/>
    <lineage>
        <taxon>Bacteria</taxon>
        <taxon>Pseudomonadati</taxon>
        <taxon>Pseudomonadota</taxon>
        <taxon>Betaproteobacteria</taxon>
        <taxon>Nitrosomonadales</taxon>
        <taxon>Nitrosomonadaceae</taxon>
        <taxon>Nitrosospira</taxon>
    </lineage>
</organism>
<protein>
    <recommendedName>
        <fullName evidence="3">AsmA domain-containing protein</fullName>
    </recommendedName>
</protein>
<feature type="region of interest" description="Disordered" evidence="1">
    <location>
        <begin position="658"/>
        <end position="679"/>
    </location>
</feature>
<dbReference type="GO" id="GO:0005886">
    <property type="term" value="C:plasma membrane"/>
    <property type="evidence" value="ECO:0007669"/>
    <property type="project" value="TreeGrafter"/>
</dbReference>
<dbReference type="EMBL" id="FPBZ01000005">
    <property type="protein sequence ID" value="SFU50039.1"/>
    <property type="molecule type" value="Genomic_DNA"/>
</dbReference>
<feature type="compositionally biased region" description="Basic and acidic residues" evidence="1">
    <location>
        <begin position="663"/>
        <end position="679"/>
    </location>
</feature>
<sequence>MGLFSSAAESGTRLPMKVRTRQILSVSGIAFLLLVIAFFIWFDWNMLKPFIERQVTEKTGREFTIRGNLDVNLSLNPLISVEGLSLANAEWGTEQPMVAVDKVAVRISLWDLLSGDIVLPELSITRPRVLLEKSMDGKQNWDLKKEEKKKMELPQIGQFTLDQGKVLFRDPKTKTDIAADIFTDPAVDARELPLHVAAEGKFTDLKFTARAQGGKIMSLADKAVPYPIKASAAVGTTRASADGTVKGLAEMAEVDLKLDLHGEDLSALYPVTGIVIFPSPPYHISGRVLHHDTEWSMKGFSGNVGNSDLGGDIVFDTGGERPLLRGDVVSKVLDLSDLQGFIGARRGPQPQDTPAEKQKKKASAKAQKGRILPDKEFGVEGLQAMDADIKFRGESIRNKELPVEHLVSHLKVDNGLLTLAPANFAVAGGNIISNITINTRPEVPRGEIKVDVKRLQLPKLFPKLEITKNSAGVIGGAINIKSHGKSVGALLGSADGDFGLIMSGGQISKLLLEVIGLDGGQIIKLLFAGDKNVPVRCGVIDFGIKKGIMSSKAFVIDTTDTKIVAEGQISLAEEKIDMKLSPQAKDVSILSLRTPIHIEGTFKDPIILPDKILAIRAGAAVILGVLATPLAALIPTIETGLAEDANCRALIASVETPAKRAAGVKDKKGEDHPKASRSK</sequence>
<feature type="region of interest" description="Disordered" evidence="1">
    <location>
        <begin position="342"/>
        <end position="367"/>
    </location>
</feature>
<feature type="domain" description="AsmA" evidence="3">
    <location>
        <begin position="20"/>
        <end position="151"/>
    </location>
</feature>
<accession>A0A1I7GNP2</accession>
<gene>
    <name evidence="4" type="ORF">SAMN05216417_105124</name>
</gene>
<evidence type="ECO:0000256" key="1">
    <source>
        <dbReference type="SAM" id="MobiDB-lite"/>
    </source>
</evidence>
<dbReference type="AlphaFoldDB" id="A0A1I7GNP2"/>
<dbReference type="Proteomes" id="UP000182649">
    <property type="component" value="Unassembled WGS sequence"/>
</dbReference>
<evidence type="ECO:0000256" key="2">
    <source>
        <dbReference type="SAM" id="Phobius"/>
    </source>
</evidence>
<keyword evidence="2" id="KW-0472">Membrane</keyword>
<reference evidence="4 5" key="1">
    <citation type="submission" date="2016-10" db="EMBL/GenBank/DDBJ databases">
        <authorList>
            <person name="de Groot N.N."/>
        </authorList>
    </citation>
    <scope>NUCLEOTIDE SEQUENCE [LARGE SCALE GENOMIC DNA]</scope>
    <source>
        <strain evidence="4 5">Nl14</strain>
    </source>
</reference>
<evidence type="ECO:0000259" key="3">
    <source>
        <dbReference type="Pfam" id="PF05170"/>
    </source>
</evidence>
<dbReference type="GO" id="GO:0090313">
    <property type="term" value="P:regulation of protein targeting to membrane"/>
    <property type="evidence" value="ECO:0007669"/>
    <property type="project" value="TreeGrafter"/>
</dbReference>
<dbReference type="InterPro" id="IPR052894">
    <property type="entry name" value="AsmA-related"/>
</dbReference>
<dbReference type="PANTHER" id="PTHR30441">
    <property type="entry name" value="DUF748 DOMAIN-CONTAINING PROTEIN"/>
    <property type="match status" value="1"/>
</dbReference>
<keyword evidence="2" id="KW-0812">Transmembrane</keyword>